<name>A0A0K1PPY9_9BACT</name>
<accession>A0A0K1PPY9</accession>
<gene>
    <name evidence="1" type="ORF">AKJ09_02251</name>
</gene>
<evidence type="ECO:0000313" key="1">
    <source>
        <dbReference type="EMBL" id="AKU95587.1"/>
    </source>
</evidence>
<dbReference type="EMBL" id="CP012333">
    <property type="protein sequence ID" value="AKU95587.1"/>
    <property type="molecule type" value="Genomic_DNA"/>
</dbReference>
<sequence length="43" mass="4419">MGEVLGYGASDVTQHSSGVFELVQAAWGGAALRAIDGVETIVR</sequence>
<dbReference type="RefSeq" id="WP_275936616.1">
    <property type="nucleotide sequence ID" value="NZ_CP012333.1"/>
</dbReference>
<reference evidence="1 2" key="1">
    <citation type="submission" date="2015-08" db="EMBL/GenBank/DDBJ databases">
        <authorList>
            <person name="Babu N.S."/>
            <person name="Beckwith C.J."/>
            <person name="Beseler K.G."/>
            <person name="Brison A."/>
            <person name="Carone J.V."/>
            <person name="Caskin T.P."/>
            <person name="Diamond M."/>
            <person name="Durham M.E."/>
            <person name="Foxe J.M."/>
            <person name="Go M."/>
            <person name="Henderson B.A."/>
            <person name="Jones I.B."/>
            <person name="McGettigan J.A."/>
            <person name="Micheletti S.J."/>
            <person name="Nasrallah M.E."/>
            <person name="Ortiz D."/>
            <person name="Piller C.R."/>
            <person name="Privatt S.R."/>
            <person name="Schneider S.L."/>
            <person name="Sharp S."/>
            <person name="Smith T.C."/>
            <person name="Stanton J.D."/>
            <person name="Ullery H.E."/>
            <person name="Wilson R.J."/>
            <person name="Serrano M.G."/>
            <person name="Buck G."/>
            <person name="Lee V."/>
            <person name="Wang Y."/>
            <person name="Carvalho R."/>
            <person name="Voegtly L."/>
            <person name="Shi R."/>
            <person name="Duckworth R."/>
            <person name="Johnson A."/>
            <person name="Loviza R."/>
            <person name="Walstead R."/>
            <person name="Shah Z."/>
            <person name="Kiflezghi M."/>
            <person name="Wade K."/>
            <person name="Ball S.L."/>
            <person name="Bradley K.W."/>
            <person name="Asai D.J."/>
            <person name="Bowman C.A."/>
            <person name="Russell D.A."/>
            <person name="Pope W.H."/>
            <person name="Jacobs-Sera D."/>
            <person name="Hendrix R.W."/>
            <person name="Hatfull G.F."/>
        </authorList>
    </citation>
    <scope>NUCLEOTIDE SEQUENCE [LARGE SCALE GENOMIC DNA]</scope>
    <source>
        <strain evidence="1 2">DSM 27648</strain>
    </source>
</reference>
<organism evidence="1 2">
    <name type="scientific">Labilithrix luteola</name>
    <dbReference type="NCBI Taxonomy" id="1391654"/>
    <lineage>
        <taxon>Bacteria</taxon>
        <taxon>Pseudomonadati</taxon>
        <taxon>Myxococcota</taxon>
        <taxon>Polyangia</taxon>
        <taxon>Polyangiales</taxon>
        <taxon>Labilitrichaceae</taxon>
        <taxon>Labilithrix</taxon>
    </lineage>
</organism>
<dbReference type="KEGG" id="llu:AKJ09_02251"/>
<dbReference type="Proteomes" id="UP000064967">
    <property type="component" value="Chromosome"/>
</dbReference>
<proteinExistence type="predicted"/>
<keyword evidence="2" id="KW-1185">Reference proteome</keyword>
<evidence type="ECO:0000313" key="2">
    <source>
        <dbReference type="Proteomes" id="UP000064967"/>
    </source>
</evidence>
<dbReference type="AlphaFoldDB" id="A0A0K1PPY9"/>
<protein>
    <submittedName>
        <fullName evidence="1">Uncharacterized protein</fullName>
    </submittedName>
</protein>